<feature type="domain" description="FAD dependent oxidoreductase" evidence="1">
    <location>
        <begin position="59"/>
        <end position="193"/>
    </location>
</feature>
<dbReference type="SUPFAM" id="SSF51905">
    <property type="entry name" value="FAD/NAD(P)-binding domain"/>
    <property type="match status" value="1"/>
</dbReference>
<reference evidence="2" key="1">
    <citation type="submission" date="2018-05" db="EMBL/GenBank/DDBJ databases">
        <authorList>
            <person name="Lanie J.A."/>
            <person name="Ng W.-L."/>
            <person name="Kazmierczak K.M."/>
            <person name="Andrzejewski T.M."/>
            <person name="Davidsen T.M."/>
            <person name="Wayne K.J."/>
            <person name="Tettelin H."/>
            <person name="Glass J.I."/>
            <person name="Rusch D."/>
            <person name="Podicherti R."/>
            <person name="Tsui H.-C.T."/>
            <person name="Winkler M.E."/>
        </authorList>
    </citation>
    <scope>NUCLEOTIDE SEQUENCE</scope>
</reference>
<evidence type="ECO:0000259" key="1">
    <source>
        <dbReference type="Pfam" id="PF01266"/>
    </source>
</evidence>
<accession>A0A382X600</accession>
<proteinExistence type="predicted"/>
<dbReference type="AlphaFoldDB" id="A0A382X600"/>
<protein>
    <recommendedName>
        <fullName evidence="1">FAD dependent oxidoreductase domain-containing protein</fullName>
    </recommendedName>
</protein>
<organism evidence="2">
    <name type="scientific">marine metagenome</name>
    <dbReference type="NCBI Taxonomy" id="408172"/>
    <lineage>
        <taxon>unclassified sequences</taxon>
        <taxon>metagenomes</taxon>
        <taxon>ecological metagenomes</taxon>
    </lineage>
</organism>
<dbReference type="EMBL" id="UINC01165315">
    <property type="protein sequence ID" value="SVD66637.1"/>
    <property type="molecule type" value="Genomic_DNA"/>
</dbReference>
<dbReference type="InterPro" id="IPR050407">
    <property type="entry name" value="Geranylgeranyl_reductase"/>
</dbReference>
<dbReference type="PANTHER" id="PTHR42685:SF22">
    <property type="entry name" value="CONDITIONED MEDIUM FACTOR RECEPTOR 1"/>
    <property type="match status" value="1"/>
</dbReference>
<sequence>NNAALILAKNGFQVRVFDSRTEIGDKLCTGIIGNECASRFPISESLVYSEPKSAKLITPDNDSLEFHVAFPQAKIVDRVSYVNSFAEKASAEGAQYHLGESVLDLEPYESSVLVKTEQSRYQTRTVVIAAGFSTNLTQKVGLGKVSDYVTAVQAEVKTSIAGQTEVYLGQDITPGFFGWVVPQRSGRSLVGILARSRPQQYMDRFLDKLDRQGSIADITKPPAKWGIPLRPLKETVADRILIVGDSAGQVKPTTGGGIYYSLASSEIAADVL</sequence>
<name>A0A382X600_9ZZZZ</name>
<dbReference type="InterPro" id="IPR036188">
    <property type="entry name" value="FAD/NAD-bd_sf"/>
</dbReference>
<feature type="non-terminal residue" evidence="2">
    <location>
        <position position="272"/>
    </location>
</feature>
<dbReference type="PANTHER" id="PTHR42685">
    <property type="entry name" value="GERANYLGERANYL DIPHOSPHATE REDUCTASE"/>
    <property type="match status" value="1"/>
</dbReference>
<evidence type="ECO:0000313" key="2">
    <source>
        <dbReference type="EMBL" id="SVD66637.1"/>
    </source>
</evidence>
<dbReference type="InterPro" id="IPR006076">
    <property type="entry name" value="FAD-dep_OxRdtase"/>
</dbReference>
<feature type="non-terminal residue" evidence="2">
    <location>
        <position position="1"/>
    </location>
</feature>
<gene>
    <name evidence="2" type="ORF">METZ01_LOCUS419491</name>
</gene>
<dbReference type="Pfam" id="PF01266">
    <property type="entry name" value="DAO"/>
    <property type="match status" value="1"/>
</dbReference>
<dbReference type="Gene3D" id="3.50.50.60">
    <property type="entry name" value="FAD/NAD(P)-binding domain"/>
    <property type="match status" value="1"/>
</dbReference>